<feature type="non-terminal residue" evidence="1">
    <location>
        <position position="116"/>
    </location>
</feature>
<dbReference type="EMBL" id="JANBOI010003684">
    <property type="protein sequence ID" value="KAJ1718192.1"/>
    <property type="molecule type" value="Genomic_DNA"/>
</dbReference>
<name>A0A9W7XSG2_9FUNG</name>
<gene>
    <name evidence="1" type="ORF">LPJ61_006767</name>
</gene>
<keyword evidence="2" id="KW-1185">Reference proteome</keyword>
<organism evidence="1 2">
    <name type="scientific">Coemansia biformis</name>
    <dbReference type="NCBI Taxonomy" id="1286918"/>
    <lineage>
        <taxon>Eukaryota</taxon>
        <taxon>Fungi</taxon>
        <taxon>Fungi incertae sedis</taxon>
        <taxon>Zoopagomycota</taxon>
        <taxon>Kickxellomycotina</taxon>
        <taxon>Kickxellomycetes</taxon>
        <taxon>Kickxellales</taxon>
        <taxon>Kickxellaceae</taxon>
        <taxon>Coemansia</taxon>
    </lineage>
</organism>
<sequence length="116" mass="12701">MRETVLPMVLSDCRVFIERCAIETSPERVLAKEASVTLQMGAGHIRIPTNMLPRYFGYVRGLEVLVEGFALADGSALALLSGSPLGAAYLTSVTHGKLRMVFEDEDYTNDHQAAQN</sequence>
<dbReference type="AlphaFoldDB" id="A0A9W7XSG2"/>
<evidence type="ECO:0000313" key="2">
    <source>
        <dbReference type="Proteomes" id="UP001143981"/>
    </source>
</evidence>
<comment type="caution">
    <text evidence="1">The sequence shown here is derived from an EMBL/GenBank/DDBJ whole genome shotgun (WGS) entry which is preliminary data.</text>
</comment>
<dbReference type="Proteomes" id="UP001143981">
    <property type="component" value="Unassembled WGS sequence"/>
</dbReference>
<evidence type="ECO:0000313" key="1">
    <source>
        <dbReference type="EMBL" id="KAJ1718192.1"/>
    </source>
</evidence>
<proteinExistence type="predicted"/>
<reference evidence="1" key="1">
    <citation type="submission" date="2022-07" db="EMBL/GenBank/DDBJ databases">
        <title>Phylogenomic reconstructions and comparative analyses of Kickxellomycotina fungi.</title>
        <authorList>
            <person name="Reynolds N.K."/>
            <person name="Stajich J.E."/>
            <person name="Barry K."/>
            <person name="Grigoriev I.V."/>
            <person name="Crous P."/>
            <person name="Smith M.E."/>
        </authorList>
    </citation>
    <scope>NUCLEOTIDE SEQUENCE</scope>
    <source>
        <strain evidence="1">BCRC 34381</strain>
    </source>
</reference>
<protein>
    <submittedName>
        <fullName evidence="1">Uncharacterized protein</fullName>
    </submittedName>
</protein>
<accession>A0A9W7XSG2</accession>